<dbReference type="Gene3D" id="3.90.550.10">
    <property type="entry name" value="Spore Coat Polysaccharide Biosynthesis Protein SpsA, Chain A"/>
    <property type="match status" value="1"/>
</dbReference>
<proteinExistence type="predicted"/>
<gene>
    <name evidence="2" type="ORF">F3F73_17390</name>
</gene>
<evidence type="ECO:0000313" key="3">
    <source>
        <dbReference type="Proteomes" id="UP000422221"/>
    </source>
</evidence>
<feature type="domain" description="Glycosyltransferase 2-like" evidence="1">
    <location>
        <begin position="46"/>
        <end position="137"/>
    </location>
</feature>
<dbReference type="EMBL" id="VWMK01000019">
    <property type="protein sequence ID" value="KAA3760648.1"/>
    <property type="molecule type" value="Genomic_DNA"/>
</dbReference>
<dbReference type="InterPro" id="IPR001173">
    <property type="entry name" value="Glyco_trans_2-like"/>
</dbReference>
<dbReference type="CDD" id="cd00761">
    <property type="entry name" value="Glyco_tranf_GTA_type"/>
    <property type="match status" value="1"/>
</dbReference>
<evidence type="ECO:0000259" key="1">
    <source>
        <dbReference type="Pfam" id="PF00535"/>
    </source>
</evidence>
<dbReference type="SUPFAM" id="SSF53448">
    <property type="entry name" value="Nucleotide-diphospho-sugar transferases"/>
    <property type="match status" value="1"/>
</dbReference>
<name>A0A7J4XF38_9BACE</name>
<dbReference type="PANTHER" id="PTHR22916:SF3">
    <property type="entry name" value="UDP-GLCNAC:BETAGAL BETA-1,3-N-ACETYLGLUCOSAMINYLTRANSFERASE-LIKE PROTEIN 1"/>
    <property type="match status" value="1"/>
</dbReference>
<dbReference type="InterPro" id="IPR029044">
    <property type="entry name" value="Nucleotide-diphossugar_trans"/>
</dbReference>
<protein>
    <submittedName>
        <fullName evidence="2">Glycosyltransferase family 2 protein</fullName>
    </submittedName>
</protein>
<dbReference type="AlphaFoldDB" id="A0A7J4XF38"/>
<reference evidence="2 3" key="1">
    <citation type="journal article" date="2019" name="Nat. Med.">
        <title>A library of human gut bacterial isolates paired with longitudinal multiomics data enables mechanistic microbiome research.</title>
        <authorList>
            <person name="Poyet M."/>
            <person name="Groussin M."/>
            <person name="Gibbons S.M."/>
            <person name="Avila-Pacheco J."/>
            <person name="Jiang X."/>
            <person name="Kearney S.M."/>
            <person name="Perrotta A.R."/>
            <person name="Berdy B."/>
            <person name="Zhao S."/>
            <person name="Lieberman T.D."/>
            <person name="Swanson P.K."/>
            <person name="Smith M."/>
            <person name="Roesemann S."/>
            <person name="Alexander J.E."/>
            <person name="Rich S.A."/>
            <person name="Livny J."/>
            <person name="Vlamakis H."/>
            <person name="Clish C."/>
            <person name="Bullock K."/>
            <person name="Deik A."/>
            <person name="Scott J."/>
            <person name="Pierce K.A."/>
            <person name="Xavier R.J."/>
            <person name="Alm E.J."/>
        </authorList>
    </citation>
    <scope>NUCLEOTIDE SEQUENCE [LARGE SCALE GENOMIC DNA]</scope>
    <source>
        <strain evidence="2 3">BIOML-A10</strain>
    </source>
</reference>
<dbReference type="Pfam" id="PF00535">
    <property type="entry name" value="Glycos_transf_2"/>
    <property type="match status" value="1"/>
</dbReference>
<dbReference type="GO" id="GO:0016758">
    <property type="term" value="F:hexosyltransferase activity"/>
    <property type="evidence" value="ECO:0007669"/>
    <property type="project" value="UniProtKB-ARBA"/>
</dbReference>
<organism evidence="2 3">
    <name type="scientific">Bacteroides salyersiae</name>
    <dbReference type="NCBI Taxonomy" id="291644"/>
    <lineage>
        <taxon>Bacteria</taxon>
        <taxon>Pseudomonadati</taxon>
        <taxon>Bacteroidota</taxon>
        <taxon>Bacteroidia</taxon>
        <taxon>Bacteroidales</taxon>
        <taxon>Bacteroidaceae</taxon>
        <taxon>Bacteroides</taxon>
    </lineage>
</organism>
<keyword evidence="2" id="KW-0808">Transferase</keyword>
<accession>A0A7J4XF38</accession>
<evidence type="ECO:0000313" key="2">
    <source>
        <dbReference type="EMBL" id="KAA3760648.1"/>
    </source>
</evidence>
<dbReference type="RefSeq" id="WP_021936561.1">
    <property type="nucleotide sequence ID" value="NZ_CP083675.1"/>
</dbReference>
<dbReference type="PANTHER" id="PTHR22916">
    <property type="entry name" value="GLYCOSYLTRANSFERASE"/>
    <property type="match status" value="1"/>
</dbReference>
<dbReference type="Proteomes" id="UP000422221">
    <property type="component" value="Unassembled WGS sequence"/>
</dbReference>
<comment type="caution">
    <text evidence="2">The sequence shown here is derived from an EMBL/GenBank/DDBJ whole genome shotgun (WGS) entry which is preliminary data.</text>
</comment>
<sequence>MNPQLSIIIPFYGKADKTLLQYCIDSINNQAIPLEKYELIIADGNGKNLGAGAARNNGILQANGEYILFVDADDYLFPNSLLHCLDFLEKEHPDVLSFKFQKVIQANQSQKKKKCRHTIYTSGAEFMAKCNFMGAACIHFVRKELLIKHQLFFPENTYHEDEAFVALLYFYAQKTIITNWHIYAYFQHPQSITYQRDEEQGLKHVKDFYNILSYLRSFLETEYKVTPLQQKALQRRIHFLTIDYIQQLILNRRSLSFILSEIKKLAVDKYIPLPANKYSWKYTIAQTIINLLTHL</sequence>